<reference evidence="1" key="1">
    <citation type="journal article" date="2014" name="Front. Microbiol.">
        <title>High frequency of phylogenetically diverse reductive dehalogenase-homologous genes in deep subseafloor sedimentary metagenomes.</title>
        <authorList>
            <person name="Kawai M."/>
            <person name="Futagami T."/>
            <person name="Toyoda A."/>
            <person name="Takaki Y."/>
            <person name="Nishi S."/>
            <person name="Hori S."/>
            <person name="Arai W."/>
            <person name="Tsubouchi T."/>
            <person name="Morono Y."/>
            <person name="Uchiyama I."/>
            <person name="Ito T."/>
            <person name="Fujiyama A."/>
            <person name="Inagaki F."/>
            <person name="Takami H."/>
        </authorList>
    </citation>
    <scope>NUCLEOTIDE SEQUENCE</scope>
    <source>
        <strain evidence="1">Expedition CK06-06</strain>
    </source>
</reference>
<evidence type="ECO:0000313" key="1">
    <source>
        <dbReference type="EMBL" id="GAG36577.1"/>
    </source>
</evidence>
<organism evidence="1">
    <name type="scientific">marine sediment metagenome</name>
    <dbReference type="NCBI Taxonomy" id="412755"/>
    <lineage>
        <taxon>unclassified sequences</taxon>
        <taxon>metagenomes</taxon>
        <taxon>ecological metagenomes</taxon>
    </lineage>
</organism>
<name>X0XMN7_9ZZZZ</name>
<accession>X0XMN7</accession>
<sequence>PSDGWAISWGAGEVFHYNGFSWALVYDFTYGEIHSVWATNNSNLWVAGNEICPPGKGRNDVWHWNGSTWASYNATIIYDVEGTSGTDVWFAGHYGQIYHWNGIEFSKMNSTTTEDIMKIYFIDSSDGWAVGDGGVILRYH</sequence>
<feature type="non-terminal residue" evidence="1">
    <location>
        <position position="1"/>
    </location>
</feature>
<protein>
    <recommendedName>
        <fullName evidence="2">Photosynthesis system II assembly factor Ycf48/Hcf136-like domain-containing protein</fullName>
    </recommendedName>
</protein>
<dbReference type="AlphaFoldDB" id="X0XMN7"/>
<dbReference type="EMBL" id="BARS01045789">
    <property type="protein sequence ID" value="GAG36577.1"/>
    <property type="molecule type" value="Genomic_DNA"/>
</dbReference>
<gene>
    <name evidence="1" type="ORF">S01H1_69008</name>
</gene>
<comment type="caution">
    <text evidence="1">The sequence shown here is derived from an EMBL/GenBank/DDBJ whole genome shotgun (WGS) entry which is preliminary data.</text>
</comment>
<evidence type="ECO:0008006" key="2">
    <source>
        <dbReference type="Google" id="ProtNLM"/>
    </source>
</evidence>
<proteinExistence type="predicted"/>